<evidence type="ECO:0000256" key="3">
    <source>
        <dbReference type="ARBA" id="ARBA00022692"/>
    </source>
</evidence>
<keyword evidence="5" id="KW-0472">Membrane</keyword>
<keyword evidence="2" id="KW-0813">Transport</keyword>
<dbReference type="InterPro" id="IPR020846">
    <property type="entry name" value="MFS_dom"/>
</dbReference>
<dbReference type="Proteomes" id="UP000310334">
    <property type="component" value="Unassembled WGS sequence"/>
</dbReference>
<protein>
    <submittedName>
        <fullName evidence="7">MFS transporter</fullName>
    </submittedName>
</protein>
<dbReference type="AlphaFoldDB" id="A0A4V3WG38"/>
<keyword evidence="4" id="KW-1133">Transmembrane helix</keyword>
<dbReference type="InterPro" id="IPR011701">
    <property type="entry name" value="MFS"/>
</dbReference>
<proteinExistence type="predicted"/>
<dbReference type="PROSITE" id="PS50850">
    <property type="entry name" value="MFS"/>
    <property type="match status" value="1"/>
</dbReference>
<feature type="domain" description="Major facilitator superfamily (MFS) profile" evidence="6">
    <location>
        <begin position="10"/>
        <end position="388"/>
    </location>
</feature>
<dbReference type="PANTHER" id="PTHR23531">
    <property type="entry name" value="QUINOLENE RESISTANCE PROTEIN NORA"/>
    <property type="match status" value="1"/>
</dbReference>
<evidence type="ECO:0000256" key="1">
    <source>
        <dbReference type="ARBA" id="ARBA00004651"/>
    </source>
</evidence>
<dbReference type="PANTHER" id="PTHR23531:SF2">
    <property type="entry name" value="PERMEASE"/>
    <property type="match status" value="1"/>
</dbReference>
<evidence type="ECO:0000256" key="2">
    <source>
        <dbReference type="ARBA" id="ARBA00022448"/>
    </source>
</evidence>
<keyword evidence="3" id="KW-0812">Transmembrane</keyword>
<name>A0A4V3WG38_9BACI</name>
<comment type="subcellular location">
    <subcellularLocation>
        <location evidence="1">Cell membrane</location>
        <topology evidence="1">Multi-pass membrane protein</topology>
    </subcellularLocation>
</comment>
<dbReference type="RefSeq" id="WP_136351724.1">
    <property type="nucleotide sequence ID" value="NZ_CP046266.1"/>
</dbReference>
<dbReference type="Pfam" id="PF07690">
    <property type="entry name" value="MFS_1"/>
    <property type="match status" value="1"/>
</dbReference>
<dbReference type="CDD" id="cd17489">
    <property type="entry name" value="MFS_YfcJ_like"/>
    <property type="match status" value="1"/>
</dbReference>
<dbReference type="SUPFAM" id="SSF103473">
    <property type="entry name" value="MFS general substrate transporter"/>
    <property type="match status" value="1"/>
</dbReference>
<dbReference type="GO" id="GO:0022857">
    <property type="term" value="F:transmembrane transporter activity"/>
    <property type="evidence" value="ECO:0007669"/>
    <property type="project" value="InterPro"/>
</dbReference>
<accession>A0A4V3WG38</accession>
<dbReference type="GO" id="GO:0005886">
    <property type="term" value="C:plasma membrane"/>
    <property type="evidence" value="ECO:0007669"/>
    <property type="project" value="UniProtKB-SubCell"/>
</dbReference>
<gene>
    <name evidence="7" type="ORF">E6W99_03070</name>
</gene>
<evidence type="ECO:0000313" key="8">
    <source>
        <dbReference type="Proteomes" id="UP000310334"/>
    </source>
</evidence>
<evidence type="ECO:0000313" key="7">
    <source>
        <dbReference type="EMBL" id="THF82427.1"/>
    </source>
</evidence>
<dbReference type="InterPro" id="IPR036259">
    <property type="entry name" value="MFS_trans_sf"/>
</dbReference>
<dbReference type="EMBL" id="SSNT01000002">
    <property type="protein sequence ID" value="THF82427.1"/>
    <property type="molecule type" value="Genomic_DNA"/>
</dbReference>
<reference evidence="7 8" key="1">
    <citation type="submission" date="2019-04" db="EMBL/GenBank/DDBJ databases">
        <title>Bacillus sediminilitoris sp. nov., isolated from a tidal flat sediment on the East China Sea.</title>
        <authorList>
            <person name="Wei Y."/>
            <person name="Mao H."/>
            <person name="Fang J."/>
        </authorList>
    </citation>
    <scope>NUCLEOTIDE SEQUENCE [LARGE SCALE GENOMIC DNA]</scope>
    <source>
        <strain evidence="7 8">DSL-17</strain>
    </source>
</reference>
<dbReference type="Gene3D" id="1.20.1250.20">
    <property type="entry name" value="MFS general substrate transporter like domains"/>
    <property type="match status" value="1"/>
</dbReference>
<sequence>MNQSKLWTKDFIILSAASFFIALTFYLLMTSLTVYAIEQFNASTSMAGLASSIFIIGALVFRVFAGKYIEFIGRNKMYYGGLLLFMIASILYFIVDNMSMLLFVRFLHGAAFGLSATAMSVAVMDIIPNERRGEGTSYYSMSIVLATAVGPFLGLFISQHASFTMIFVVCLLFSVISIVISLFAHIPEAKLAKAQLDEMKGFQVTDFFEKRALPISAIIGIIAFCYSSILSFLSAYATEIELTEAASYFYIVYAVFILISRPFTGRLLDKRGDNVVIYPAILLLGIGFIIFSGAHHHFTILLAGALIALGFGTLQSCCQAIAVNEALPHRIGLAISTYFIFMDAGMGIGPFLLGFIIPVFGFRGMYTALALIVFVCIFLYYVLHGKKKSMNKEYSQAS</sequence>
<keyword evidence="8" id="KW-1185">Reference proteome</keyword>
<comment type="caution">
    <text evidence="7">The sequence shown here is derived from an EMBL/GenBank/DDBJ whole genome shotgun (WGS) entry which is preliminary data.</text>
</comment>
<organism evidence="7 8">
    <name type="scientific">Metabacillus sediminilitoris</name>
    <dbReference type="NCBI Taxonomy" id="2567941"/>
    <lineage>
        <taxon>Bacteria</taxon>
        <taxon>Bacillati</taxon>
        <taxon>Bacillota</taxon>
        <taxon>Bacilli</taxon>
        <taxon>Bacillales</taxon>
        <taxon>Bacillaceae</taxon>
        <taxon>Metabacillus</taxon>
    </lineage>
</organism>
<dbReference type="OrthoDB" id="9814001at2"/>
<evidence type="ECO:0000256" key="4">
    <source>
        <dbReference type="ARBA" id="ARBA00022989"/>
    </source>
</evidence>
<evidence type="ECO:0000256" key="5">
    <source>
        <dbReference type="ARBA" id="ARBA00023136"/>
    </source>
</evidence>
<dbReference type="InterPro" id="IPR052714">
    <property type="entry name" value="MFS_Exporter"/>
</dbReference>
<evidence type="ECO:0000259" key="6">
    <source>
        <dbReference type="PROSITE" id="PS50850"/>
    </source>
</evidence>